<protein>
    <submittedName>
        <fullName evidence="1">DUF961 domain-containing protein</fullName>
    </submittedName>
</protein>
<dbReference type="AlphaFoldDB" id="A0A437ULD8"/>
<sequence length="136" mass="15434">MVLKFKDNNNITDALDVSSLGAIRFSSLEDPVLGFDEETRQSTGEITKKRAELVFGDKKKISSRVTFPPTAEIETFKWREAVELVNPEFHLTYIAAQDGNREYYELDIYADGLKKALGQKESVNTIQSDVNDKKKK</sequence>
<reference evidence="1 2" key="1">
    <citation type="submission" date="2018-12" db="EMBL/GenBank/DDBJ databases">
        <title>A novel vanA-carrying plasmid in a clinical isolate of Enterococcus avium.</title>
        <authorList>
            <person name="Bernasconi O.J."/>
            <person name="Luzzaro F."/>
            <person name="Endimiani A."/>
        </authorList>
    </citation>
    <scope>NUCLEOTIDE SEQUENCE [LARGE SCALE GENOMIC DNA]</scope>
    <source>
        <strain evidence="1 2">LC0559/18</strain>
    </source>
</reference>
<dbReference type="EMBL" id="RYZS01000001">
    <property type="protein sequence ID" value="RVU94463.1"/>
    <property type="molecule type" value="Genomic_DNA"/>
</dbReference>
<evidence type="ECO:0000313" key="2">
    <source>
        <dbReference type="Proteomes" id="UP000288388"/>
    </source>
</evidence>
<comment type="caution">
    <text evidence="1">The sequence shown here is derived from an EMBL/GenBank/DDBJ whole genome shotgun (WGS) entry which is preliminary data.</text>
</comment>
<dbReference type="Proteomes" id="UP000288388">
    <property type="component" value="Unassembled WGS sequence"/>
</dbReference>
<name>A0A437ULD8_ENTAV</name>
<accession>A0A437ULD8</accession>
<dbReference type="Gene3D" id="2.40.50.390">
    <property type="entry name" value="Conjugative transposon protein, DUF961"/>
    <property type="match status" value="1"/>
</dbReference>
<dbReference type="RefSeq" id="WP_070621537.1">
    <property type="nucleotide sequence ID" value="NZ_JAQCOW010000042.1"/>
</dbReference>
<gene>
    <name evidence="1" type="ORF">EK398_06150</name>
</gene>
<proteinExistence type="predicted"/>
<organism evidence="1 2">
    <name type="scientific">Enterococcus avium</name>
    <name type="common">Streptococcus avium</name>
    <dbReference type="NCBI Taxonomy" id="33945"/>
    <lineage>
        <taxon>Bacteria</taxon>
        <taxon>Bacillati</taxon>
        <taxon>Bacillota</taxon>
        <taxon>Bacilli</taxon>
        <taxon>Lactobacillales</taxon>
        <taxon>Enterococcaceae</taxon>
        <taxon>Enterococcus</taxon>
    </lineage>
</organism>
<evidence type="ECO:0000313" key="1">
    <source>
        <dbReference type="EMBL" id="RVU94463.1"/>
    </source>
</evidence>
<dbReference type="InterPro" id="IPR038620">
    <property type="entry name" value="YdcP-like_sf"/>
</dbReference>